<evidence type="ECO:0000256" key="1">
    <source>
        <dbReference type="SAM" id="SignalP"/>
    </source>
</evidence>
<feature type="chain" id="PRO_5002167666" evidence="1">
    <location>
        <begin position="20"/>
        <end position="56"/>
    </location>
</feature>
<name>A0A0C3NZC5_PISTI</name>
<reference evidence="3" key="2">
    <citation type="submission" date="2015-01" db="EMBL/GenBank/DDBJ databases">
        <title>Evolutionary Origins and Diversification of the Mycorrhizal Mutualists.</title>
        <authorList>
            <consortium name="DOE Joint Genome Institute"/>
            <consortium name="Mycorrhizal Genomics Consortium"/>
            <person name="Kohler A."/>
            <person name="Kuo A."/>
            <person name="Nagy L.G."/>
            <person name="Floudas D."/>
            <person name="Copeland A."/>
            <person name="Barry K.W."/>
            <person name="Cichocki N."/>
            <person name="Veneault-Fourrey C."/>
            <person name="LaButti K."/>
            <person name="Lindquist E.A."/>
            <person name="Lipzen A."/>
            <person name="Lundell T."/>
            <person name="Morin E."/>
            <person name="Murat C."/>
            <person name="Riley R."/>
            <person name="Ohm R."/>
            <person name="Sun H."/>
            <person name="Tunlid A."/>
            <person name="Henrissat B."/>
            <person name="Grigoriev I.V."/>
            <person name="Hibbett D.S."/>
            <person name="Martin F."/>
        </authorList>
    </citation>
    <scope>NUCLEOTIDE SEQUENCE [LARGE SCALE GENOMIC DNA]</scope>
    <source>
        <strain evidence="3">Marx 270</strain>
    </source>
</reference>
<accession>A0A0C3NZC5</accession>
<keyword evidence="3" id="KW-1185">Reference proteome</keyword>
<dbReference type="Proteomes" id="UP000054217">
    <property type="component" value="Unassembled WGS sequence"/>
</dbReference>
<organism evidence="2 3">
    <name type="scientific">Pisolithus tinctorius Marx 270</name>
    <dbReference type="NCBI Taxonomy" id="870435"/>
    <lineage>
        <taxon>Eukaryota</taxon>
        <taxon>Fungi</taxon>
        <taxon>Dikarya</taxon>
        <taxon>Basidiomycota</taxon>
        <taxon>Agaricomycotina</taxon>
        <taxon>Agaricomycetes</taxon>
        <taxon>Agaricomycetidae</taxon>
        <taxon>Boletales</taxon>
        <taxon>Sclerodermatineae</taxon>
        <taxon>Pisolithaceae</taxon>
        <taxon>Pisolithus</taxon>
    </lineage>
</organism>
<proteinExistence type="predicted"/>
<evidence type="ECO:0000313" key="2">
    <source>
        <dbReference type="EMBL" id="KIO00646.1"/>
    </source>
</evidence>
<dbReference type="InParanoid" id="A0A0C3NZC5"/>
<dbReference type="EMBL" id="KN831994">
    <property type="protein sequence ID" value="KIO00646.1"/>
    <property type="molecule type" value="Genomic_DNA"/>
</dbReference>
<evidence type="ECO:0000313" key="3">
    <source>
        <dbReference type="Proteomes" id="UP000054217"/>
    </source>
</evidence>
<feature type="non-terminal residue" evidence="2">
    <location>
        <position position="1"/>
    </location>
</feature>
<sequence>VFEHILVNLIIVLGPNTGALQNQTKESEYCDHGTHWIVVVGVVVRRSEAHRNASPI</sequence>
<feature type="signal peptide" evidence="1">
    <location>
        <begin position="1"/>
        <end position="19"/>
    </location>
</feature>
<dbReference type="HOGENOM" id="CLU_3020025_0_0_1"/>
<dbReference type="AlphaFoldDB" id="A0A0C3NZC5"/>
<protein>
    <submittedName>
        <fullName evidence="2">Uncharacterized protein</fullName>
    </submittedName>
</protein>
<gene>
    <name evidence="2" type="ORF">M404DRAFT_1003627</name>
</gene>
<keyword evidence="1" id="KW-0732">Signal</keyword>
<reference evidence="2 3" key="1">
    <citation type="submission" date="2014-04" db="EMBL/GenBank/DDBJ databases">
        <authorList>
            <consortium name="DOE Joint Genome Institute"/>
            <person name="Kuo A."/>
            <person name="Kohler A."/>
            <person name="Costa M.D."/>
            <person name="Nagy L.G."/>
            <person name="Floudas D."/>
            <person name="Copeland A."/>
            <person name="Barry K.W."/>
            <person name="Cichocki N."/>
            <person name="Veneault-Fourrey C."/>
            <person name="LaButti K."/>
            <person name="Lindquist E.A."/>
            <person name="Lipzen A."/>
            <person name="Lundell T."/>
            <person name="Morin E."/>
            <person name="Murat C."/>
            <person name="Sun H."/>
            <person name="Tunlid A."/>
            <person name="Henrissat B."/>
            <person name="Grigoriev I.V."/>
            <person name="Hibbett D.S."/>
            <person name="Martin F."/>
            <person name="Nordberg H.P."/>
            <person name="Cantor M.N."/>
            <person name="Hua S.X."/>
        </authorList>
    </citation>
    <scope>NUCLEOTIDE SEQUENCE [LARGE SCALE GENOMIC DNA]</scope>
    <source>
        <strain evidence="2 3">Marx 270</strain>
    </source>
</reference>